<sequence length="252" mass="26891">MNIFFQWLPLIVFSSSAALIAGGYLPWRRAVFRAKLEGQIPETLRALADSVAGGMDLRSAFEVVASLGLRPMADVARRILALTAVGGMTVEEALWQVAEGTGSANFKRFALIVAEAARSGAKLPEVLGTAARTFATVVEFRRDIESQLRPYVALYYALIVTFVVLADVLVYFLLPQLAQLASRVSGPGITPAVINREDAIVVLYFSALAQALIGGLIIGRIVYFSPSAGLVHAGIASGAAGLALLLPLWARF</sequence>
<feature type="domain" description="Type II secretion system protein GspF" evidence="7">
    <location>
        <begin position="44"/>
        <end position="166"/>
    </location>
</feature>
<keyword evidence="5 6" id="KW-0472">Membrane</keyword>
<evidence type="ECO:0000256" key="6">
    <source>
        <dbReference type="SAM" id="Phobius"/>
    </source>
</evidence>
<evidence type="ECO:0000256" key="1">
    <source>
        <dbReference type="ARBA" id="ARBA00004651"/>
    </source>
</evidence>
<dbReference type="PANTHER" id="PTHR35402">
    <property type="entry name" value="INTEGRAL MEMBRANE PROTEIN-RELATED"/>
    <property type="match status" value="1"/>
</dbReference>
<proteinExistence type="predicted"/>
<evidence type="ECO:0000256" key="5">
    <source>
        <dbReference type="ARBA" id="ARBA00023136"/>
    </source>
</evidence>
<evidence type="ECO:0000313" key="8">
    <source>
        <dbReference type="EMBL" id="CCC81773.1"/>
    </source>
</evidence>
<dbReference type="AlphaFoldDB" id="G4RJM8"/>
<dbReference type="GO" id="GO:0005886">
    <property type="term" value="C:plasma membrane"/>
    <property type="evidence" value="ECO:0007669"/>
    <property type="project" value="UniProtKB-SubCell"/>
</dbReference>
<dbReference type="HOGENOM" id="CLU_1100999_0_0_2"/>
<keyword evidence="4 6" id="KW-1133">Transmembrane helix</keyword>
<keyword evidence="9" id="KW-1185">Reference proteome</keyword>
<evidence type="ECO:0000256" key="4">
    <source>
        <dbReference type="ARBA" id="ARBA00022989"/>
    </source>
</evidence>
<evidence type="ECO:0000313" key="9">
    <source>
        <dbReference type="Proteomes" id="UP000002654"/>
    </source>
</evidence>
<evidence type="ECO:0000259" key="7">
    <source>
        <dbReference type="Pfam" id="PF00482"/>
    </source>
</evidence>
<feature type="transmembrane region" description="Helical" evidence="6">
    <location>
        <begin position="6"/>
        <end position="27"/>
    </location>
</feature>
<dbReference type="KEGG" id="ttn:TTX_1133"/>
<feature type="transmembrane region" description="Helical" evidence="6">
    <location>
        <begin position="230"/>
        <end position="250"/>
    </location>
</feature>
<evidence type="ECO:0000256" key="2">
    <source>
        <dbReference type="ARBA" id="ARBA00022475"/>
    </source>
</evidence>
<name>G4RJM8_THETK</name>
<dbReference type="EMBL" id="FN869859">
    <property type="protein sequence ID" value="CCC81773.1"/>
    <property type="molecule type" value="Genomic_DNA"/>
</dbReference>
<dbReference type="InterPro" id="IPR018076">
    <property type="entry name" value="T2SS_GspF_dom"/>
</dbReference>
<accession>G4RJM8</accession>
<keyword evidence="2" id="KW-1003">Cell membrane</keyword>
<dbReference type="STRING" id="768679.TTX_1133"/>
<protein>
    <submittedName>
        <fullName evidence="8">Type II/IV secretion system membrane component, FlaJ/TadC family</fullName>
    </submittedName>
</protein>
<dbReference type="eggNOG" id="arCOG01811">
    <property type="taxonomic scope" value="Archaea"/>
</dbReference>
<feature type="transmembrane region" description="Helical" evidence="6">
    <location>
        <begin position="201"/>
        <end position="223"/>
    </location>
</feature>
<dbReference type="PANTHER" id="PTHR35402:SF1">
    <property type="entry name" value="TYPE II SECRETION SYSTEM PROTEIN GSPF DOMAIN-CONTAINING PROTEIN"/>
    <property type="match status" value="1"/>
</dbReference>
<keyword evidence="3 6" id="KW-0812">Transmembrane</keyword>
<dbReference type="PATRIC" id="fig|768679.9.peg.1142"/>
<dbReference type="Pfam" id="PF00482">
    <property type="entry name" value="T2SSF"/>
    <property type="match status" value="1"/>
</dbReference>
<organism evidence="8 9">
    <name type="scientific">Thermoproteus tenax (strain ATCC 35583 / DSM 2078 / JCM 9277 / NBRC 100435 / Kra 1)</name>
    <dbReference type="NCBI Taxonomy" id="768679"/>
    <lineage>
        <taxon>Archaea</taxon>
        <taxon>Thermoproteota</taxon>
        <taxon>Thermoprotei</taxon>
        <taxon>Thermoproteales</taxon>
        <taxon>Thermoproteaceae</taxon>
        <taxon>Thermoproteus</taxon>
    </lineage>
</organism>
<evidence type="ECO:0000256" key="3">
    <source>
        <dbReference type="ARBA" id="ARBA00022692"/>
    </source>
</evidence>
<dbReference type="PaxDb" id="768679-TTX_1133"/>
<comment type="subcellular location">
    <subcellularLocation>
        <location evidence="1">Cell membrane</location>
        <topology evidence="1">Multi-pass membrane protein</topology>
    </subcellularLocation>
</comment>
<reference evidence="8 9" key="1">
    <citation type="journal article" date="2011" name="PLoS ONE">
        <title>The complete genome sequence of Thermoproteus tenax: a physiologically versatile member of the Crenarchaeota.</title>
        <authorList>
            <person name="Siebers B."/>
            <person name="Zaparty M."/>
            <person name="Raddatz G."/>
            <person name="Tjaden B."/>
            <person name="Albers S.V."/>
            <person name="Bell S.D."/>
            <person name="Blombach F."/>
            <person name="Kletzin A."/>
            <person name="Kyrpides N."/>
            <person name="Lanz C."/>
            <person name="Plagens A."/>
            <person name="Rampp M."/>
            <person name="Rosinus A."/>
            <person name="von Jan M."/>
            <person name="Makarova K.S."/>
            <person name="Klenk H.P."/>
            <person name="Schuster S.C."/>
            <person name="Hensel R."/>
        </authorList>
    </citation>
    <scope>NUCLEOTIDE SEQUENCE [LARGE SCALE GENOMIC DNA]</scope>
    <source>
        <strain evidence="9">ATCC 35583 / DSM 2078 / JCM 9277 / NBRC 100435 / Kra 1</strain>
    </source>
</reference>
<gene>
    <name evidence="8" type="ordered locus">TTX_1133</name>
</gene>
<feature type="transmembrane region" description="Helical" evidence="6">
    <location>
        <begin position="151"/>
        <end position="174"/>
    </location>
</feature>
<dbReference type="Proteomes" id="UP000002654">
    <property type="component" value="Chromosome"/>
</dbReference>
<dbReference type="InterPro" id="IPR056569">
    <property type="entry name" value="ArlJ-like"/>
</dbReference>
<dbReference type="OrthoDB" id="28828at2157"/>